<organism evidence="3 4">
    <name type="scientific">[Candida] subhashii</name>
    <dbReference type="NCBI Taxonomy" id="561895"/>
    <lineage>
        <taxon>Eukaryota</taxon>
        <taxon>Fungi</taxon>
        <taxon>Dikarya</taxon>
        <taxon>Ascomycota</taxon>
        <taxon>Saccharomycotina</taxon>
        <taxon>Pichiomycetes</taxon>
        <taxon>Debaryomycetaceae</taxon>
        <taxon>Spathaspora</taxon>
    </lineage>
</organism>
<dbReference type="OrthoDB" id="786951at2759"/>
<accession>A0A8J5QV75</accession>
<dbReference type="SMART" id="SM00443">
    <property type="entry name" value="G_patch"/>
    <property type="match status" value="1"/>
</dbReference>
<dbReference type="AlphaFoldDB" id="A0A8J5QV75"/>
<name>A0A8J5QV75_9ASCO</name>
<proteinExistence type="predicted"/>
<dbReference type="GO" id="GO:0003676">
    <property type="term" value="F:nucleic acid binding"/>
    <property type="evidence" value="ECO:0007669"/>
    <property type="project" value="InterPro"/>
</dbReference>
<feature type="region of interest" description="Disordered" evidence="1">
    <location>
        <begin position="1"/>
        <end position="93"/>
    </location>
</feature>
<protein>
    <recommendedName>
        <fullName evidence="2">G-patch domain-containing protein</fullName>
    </recommendedName>
</protein>
<sequence>MLRRKKIKRNIFEDQESESDSEEHDKELNNQSKKKRKLFKPPVTQDESSTDITSEGRPVSNELDYMDFKPEEEDPPVTSRKSDLPKNKPTDIKKSLFVQQPNVSSQSIGLSIMQKMGFKIGESLGMTNSSSAGITEPIMVQPRTGRVGLGGQARISKEIEVPEVSEGQAIEMKERLITKQARVAMIGEIRKLMKLCLELNGELDAYYENNDVEAVNELWRPYRKARHVSVLKSS</sequence>
<feature type="compositionally biased region" description="Basic and acidic residues" evidence="1">
    <location>
        <begin position="80"/>
        <end position="93"/>
    </location>
</feature>
<feature type="domain" description="G-patch" evidence="2">
    <location>
        <begin position="105"/>
        <end position="154"/>
    </location>
</feature>
<reference evidence="3 4" key="1">
    <citation type="journal article" date="2021" name="DNA Res.">
        <title>Genome analysis of Candida subhashii reveals its hybrid nature and dual mitochondrial genome conformations.</title>
        <authorList>
            <person name="Mixao V."/>
            <person name="Hegedusova E."/>
            <person name="Saus E."/>
            <person name="Pryszcz L.P."/>
            <person name="Cillingova A."/>
            <person name="Nosek J."/>
            <person name="Gabaldon T."/>
        </authorList>
    </citation>
    <scope>NUCLEOTIDE SEQUENCE [LARGE SCALE GENOMIC DNA]</scope>
    <source>
        <strain evidence="3 4">CBS 10753</strain>
    </source>
</reference>
<gene>
    <name evidence="3" type="ORF">J8A68_003615</name>
</gene>
<evidence type="ECO:0000256" key="1">
    <source>
        <dbReference type="SAM" id="MobiDB-lite"/>
    </source>
</evidence>
<comment type="caution">
    <text evidence="3">The sequence shown here is derived from an EMBL/GenBank/DDBJ whole genome shotgun (WGS) entry which is preliminary data.</text>
</comment>
<feature type="compositionally biased region" description="Acidic residues" evidence="1">
    <location>
        <begin position="13"/>
        <end position="22"/>
    </location>
</feature>
<evidence type="ECO:0000313" key="4">
    <source>
        <dbReference type="Proteomes" id="UP000694255"/>
    </source>
</evidence>
<keyword evidence="4" id="KW-1185">Reference proteome</keyword>
<evidence type="ECO:0000313" key="3">
    <source>
        <dbReference type="EMBL" id="KAG7662845.1"/>
    </source>
</evidence>
<evidence type="ECO:0000259" key="2">
    <source>
        <dbReference type="PROSITE" id="PS50174"/>
    </source>
</evidence>
<dbReference type="Proteomes" id="UP000694255">
    <property type="component" value="Unassembled WGS sequence"/>
</dbReference>
<dbReference type="RefSeq" id="XP_049263078.1">
    <property type="nucleotide sequence ID" value="XM_049407490.1"/>
</dbReference>
<dbReference type="InterPro" id="IPR000467">
    <property type="entry name" value="G_patch_dom"/>
</dbReference>
<dbReference type="GeneID" id="73470415"/>
<dbReference type="EMBL" id="JAGSYN010000160">
    <property type="protein sequence ID" value="KAG7662845.1"/>
    <property type="molecule type" value="Genomic_DNA"/>
</dbReference>
<dbReference type="PROSITE" id="PS50174">
    <property type="entry name" value="G_PATCH"/>
    <property type="match status" value="1"/>
</dbReference>
<dbReference type="Pfam" id="PF01585">
    <property type="entry name" value="G-patch"/>
    <property type="match status" value="1"/>
</dbReference>